<dbReference type="PROSITE" id="PS51154">
    <property type="entry name" value="MACRO"/>
    <property type="match status" value="1"/>
</dbReference>
<evidence type="ECO:0000313" key="3">
    <source>
        <dbReference type="EMBL" id="EED91205.1"/>
    </source>
</evidence>
<dbReference type="EMBL" id="CM000643">
    <property type="protein sequence ID" value="EED91205.1"/>
    <property type="molecule type" value="Genomic_DNA"/>
</dbReference>
<sequence length="263" mass="27836">MKSISTLFSSIESSATRSPAAAAGALSRVAVYKSTSQTHPFQLVISRGSVVDFSYPPNPKKSAIVNAANTGCLGGGGVDGAIGDAGGEALYKDRLALPIYKVSGESNGEIRCRTGEAVITSEKNGNVYGDLNVSHVIHAVGPNYCFCSSDDDIIVGDEALTSAYTSSLDRGKNAKLEAIAFSLLSAGVFRGTKSVKEVLTIGMDAICKYEGYEGLKEVHICAFNQMESDALMDVAEELGLEEASEKEENDDSPMLLERNLHHL</sequence>
<name>B8C5Z8_THAPS</name>
<dbReference type="PaxDb" id="35128-Thaps6243"/>
<dbReference type="KEGG" id="tps:THAPSDRAFT_6243"/>
<feature type="region of interest" description="Disordered" evidence="1">
    <location>
        <begin position="241"/>
        <end position="263"/>
    </location>
</feature>
<accession>B8C5Z8</accession>
<keyword evidence="4" id="KW-1185">Reference proteome</keyword>
<dbReference type="InterPro" id="IPR002589">
    <property type="entry name" value="Macro_dom"/>
</dbReference>
<dbReference type="SUPFAM" id="SSF52949">
    <property type="entry name" value="Macro domain-like"/>
    <property type="match status" value="1"/>
</dbReference>
<dbReference type="Proteomes" id="UP000001449">
    <property type="component" value="Chromosome 6"/>
</dbReference>
<feature type="domain" description="Macro" evidence="2">
    <location>
        <begin position="30"/>
        <end position="239"/>
    </location>
</feature>
<reference evidence="3 4" key="1">
    <citation type="journal article" date="2004" name="Science">
        <title>The genome of the diatom Thalassiosira pseudonana: ecology, evolution, and metabolism.</title>
        <authorList>
            <person name="Armbrust E.V."/>
            <person name="Berges J.A."/>
            <person name="Bowler C."/>
            <person name="Green B.R."/>
            <person name="Martinez D."/>
            <person name="Putnam N.H."/>
            <person name="Zhou S."/>
            <person name="Allen A.E."/>
            <person name="Apt K.E."/>
            <person name="Bechner M."/>
            <person name="Brzezinski M.A."/>
            <person name="Chaal B.K."/>
            <person name="Chiovitti A."/>
            <person name="Davis A.K."/>
            <person name="Demarest M.S."/>
            <person name="Detter J.C."/>
            <person name="Glavina T."/>
            <person name="Goodstein D."/>
            <person name="Hadi M.Z."/>
            <person name="Hellsten U."/>
            <person name="Hildebrand M."/>
            <person name="Jenkins B.D."/>
            <person name="Jurka J."/>
            <person name="Kapitonov V.V."/>
            <person name="Kroger N."/>
            <person name="Lau W.W."/>
            <person name="Lane T.W."/>
            <person name="Larimer F.W."/>
            <person name="Lippmeier J.C."/>
            <person name="Lucas S."/>
            <person name="Medina M."/>
            <person name="Montsant A."/>
            <person name="Obornik M."/>
            <person name="Parker M.S."/>
            <person name="Palenik B."/>
            <person name="Pazour G.J."/>
            <person name="Richardson P.M."/>
            <person name="Rynearson T.A."/>
            <person name="Saito M.A."/>
            <person name="Schwartz D.C."/>
            <person name="Thamatrakoln K."/>
            <person name="Valentin K."/>
            <person name="Vardi A."/>
            <person name="Wilkerson F.P."/>
            <person name="Rokhsar D.S."/>
        </authorList>
    </citation>
    <scope>NUCLEOTIDE SEQUENCE [LARGE SCALE GENOMIC DNA]</scope>
    <source>
        <strain evidence="3 4">CCMP1335</strain>
    </source>
</reference>
<dbReference type="Gene3D" id="3.40.220.10">
    <property type="entry name" value="Leucine Aminopeptidase, subunit E, domain 1"/>
    <property type="match status" value="1"/>
</dbReference>
<dbReference type="OMA" id="NAANTGC"/>
<organism evidence="3 4">
    <name type="scientific">Thalassiosira pseudonana</name>
    <name type="common">Marine diatom</name>
    <name type="synonym">Cyclotella nana</name>
    <dbReference type="NCBI Taxonomy" id="35128"/>
    <lineage>
        <taxon>Eukaryota</taxon>
        <taxon>Sar</taxon>
        <taxon>Stramenopiles</taxon>
        <taxon>Ochrophyta</taxon>
        <taxon>Bacillariophyta</taxon>
        <taxon>Coscinodiscophyceae</taxon>
        <taxon>Thalassiosirophycidae</taxon>
        <taxon>Thalassiosirales</taxon>
        <taxon>Thalassiosiraceae</taxon>
        <taxon>Thalassiosira</taxon>
    </lineage>
</organism>
<proteinExistence type="predicted"/>
<dbReference type="SMART" id="SM00506">
    <property type="entry name" value="A1pp"/>
    <property type="match status" value="1"/>
</dbReference>
<dbReference type="AlphaFoldDB" id="B8C5Z8"/>
<evidence type="ECO:0000256" key="1">
    <source>
        <dbReference type="SAM" id="MobiDB-lite"/>
    </source>
</evidence>
<protein>
    <recommendedName>
        <fullName evidence="2">Macro domain-containing protein</fullName>
    </recommendedName>
</protein>
<dbReference type="eggNOG" id="KOG2633">
    <property type="taxonomic scope" value="Eukaryota"/>
</dbReference>
<evidence type="ECO:0000313" key="4">
    <source>
        <dbReference type="Proteomes" id="UP000001449"/>
    </source>
</evidence>
<dbReference type="RefSeq" id="XP_002291098.1">
    <property type="nucleotide sequence ID" value="XM_002291062.1"/>
</dbReference>
<dbReference type="InParanoid" id="B8C5Z8"/>
<dbReference type="GeneID" id="7445978"/>
<gene>
    <name evidence="3" type="ORF">THAPSDRAFT_6243</name>
</gene>
<evidence type="ECO:0000259" key="2">
    <source>
        <dbReference type="PROSITE" id="PS51154"/>
    </source>
</evidence>
<dbReference type="PANTHER" id="PTHR11106:SF27">
    <property type="entry name" value="MACRO DOMAIN-CONTAINING PROTEIN"/>
    <property type="match status" value="1"/>
</dbReference>
<dbReference type="InterPro" id="IPR043472">
    <property type="entry name" value="Macro_dom-like"/>
</dbReference>
<feature type="compositionally biased region" description="Acidic residues" evidence="1">
    <location>
        <begin position="241"/>
        <end position="251"/>
    </location>
</feature>
<dbReference type="HOGENOM" id="CLU_1059546_0_0_1"/>
<reference evidence="3 4" key="2">
    <citation type="journal article" date="2008" name="Nature">
        <title>The Phaeodactylum genome reveals the evolutionary history of diatom genomes.</title>
        <authorList>
            <person name="Bowler C."/>
            <person name="Allen A.E."/>
            <person name="Badger J.H."/>
            <person name="Grimwood J."/>
            <person name="Jabbari K."/>
            <person name="Kuo A."/>
            <person name="Maheswari U."/>
            <person name="Martens C."/>
            <person name="Maumus F."/>
            <person name="Otillar R.P."/>
            <person name="Rayko E."/>
            <person name="Salamov A."/>
            <person name="Vandepoele K."/>
            <person name="Beszteri B."/>
            <person name="Gruber A."/>
            <person name="Heijde M."/>
            <person name="Katinka M."/>
            <person name="Mock T."/>
            <person name="Valentin K."/>
            <person name="Verret F."/>
            <person name="Berges J.A."/>
            <person name="Brownlee C."/>
            <person name="Cadoret J.P."/>
            <person name="Chiovitti A."/>
            <person name="Choi C.J."/>
            <person name="Coesel S."/>
            <person name="De Martino A."/>
            <person name="Detter J.C."/>
            <person name="Durkin C."/>
            <person name="Falciatore A."/>
            <person name="Fournet J."/>
            <person name="Haruta M."/>
            <person name="Huysman M.J."/>
            <person name="Jenkins B.D."/>
            <person name="Jiroutova K."/>
            <person name="Jorgensen R.E."/>
            <person name="Joubert Y."/>
            <person name="Kaplan A."/>
            <person name="Kroger N."/>
            <person name="Kroth P.G."/>
            <person name="La Roche J."/>
            <person name="Lindquist E."/>
            <person name="Lommer M."/>
            <person name="Martin-Jezequel V."/>
            <person name="Lopez P.J."/>
            <person name="Lucas S."/>
            <person name="Mangogna M."/>
            <person name="McGinnis K."/>
            <person name="Medlin L.K."/>
            <person name="Montsant A."/>
            <person name="Oudot-Le Secq M.P."/>
            <person name="Napoli C."/>
            <person name="Obornik M."/>
            <person name="Parker M.S."/>
            <person name="Petit J.L."/>
            <person name="Porcel B.M."/>
            <person name="Poulsen N."/>
            <person name="Robison M."/>
            <person name="Rychlewski L."/>
            <person name="Rynearson T.A."/>
            <person name="Schmutz J."/>
            <person name="Shapiro H."/>
            <person name="Siaut M."/>
            <person name="Stanley M."/>
            <person name="Sussman M.R."/>
            <person name="Taylor A.R."/>
            <person name="Vardi A."/>
            <person name="von Dassow P."/>
            <person name="Vyverman W."/>
            <person name="Willis A."/>
            <person name="Wyrwicz L.S."/>
            <person name="Rokhsar D.S."/>
            <person name="Weissenbach J."/>
            <person name="Armbrust E.V."/>
            <person name="Green B.R."/>
            <person name="Van de Peer Y."/>
            <person name="Grigoriev I.V."/>
        </authorList>
    </citation>
    <scope>NUCLEOTIDE SEQUENCE [LARGE SCALE GENOMIC DNA]</scope>
    <source>
        <strain evidence="3 4">CCMP1335</strain>
    </source>
</reference>
<dbReference type="STRING" id="35128.B8C5Z8"/>
<dbReference type="PANTHER" id="PTHR11106">
    <property type="entry name" value="GANGLIOSIDE INDUCED DIFFERENTIATION ASSOCIATED PROTEIN 2-RELATED"/>
    <property type="match status" value="1"/>
</dbReference>
<dbReference type="Pfam" id="PF01661">
    <property type="entry name" value="Macro"/>
    <property type="match status" value="1"/>
</dbReference>